<proteinExistence type="predicted"/>
<organism evidence="4 5">
    <name type="scientific">Sediminispirochaeta smaragdinae (strain DSM 11293 / JCM 15392 / SEBR 4228)</name>
    <name type="common">Spirochaeta smaragdinae</name>
    <dbReference type="NCBI Taxonomy" id="573413"/>
    <lineage>
        <taxon>Bacteria</taxon>
        <taxon>Pseudomonadati</taxon>
        <taxon>Spirochaetota</taxon>
        <taxon>Spirochaetia</taxon>
        <taxon>Spirochaetales</taxon>
        <taxon>Spirochaetaceae</taxon>
        <taxon>Sediminispirochaeta</taxon>
    </lineage>
</organism>
<dbReference type="Pfam" id="PF13432">
    <property type="entry name" value="TPR_16"/>
    <property type="match status" value="2"/>
</dbReference>
<dbReference type="eggNOG" id="COG0457">
    <property type="taxonomic scope" value="Bacteria"/>
</dbReference>
<accession>E1R399</accession>
<dbReference type="Pfam" id="PF14559">
    <property type="entry name" value="TPR_19"/>
    <property type="match status" value="3"/>
</dbReference>
<dbReference type="PANTHER" id="PTHR45586:SF1">
    <property type="entry name" value="LIPOPOLYSACCHARIDE ASSEMBLY PROTEIN B"/>
    <property type="match status" value="1"/>
</dbReference>
<evidence type="ECO:0000313" key="4">
    <source>
        <dbReference type="EMBL" id="ADK81530.1"/>
    </source>
</evidence>
<dbReference type="Pfam" id="PF13181">
    <property type="entry name" value="TPR_8"/>
    <property type="match status" value="2"/>
</dbReference>
<keyword evidence="1" id="KW-0677">Repeat</keyword>
<dbReference type="SMART" id="SM00028">
    <property type="entry name" value="TPR"/>
    <property type="match status" value="10"/>
</dbReference>
<dbReference type="STRING" id="573413.Spirs_2416"/>
<evidence type="ECO:0000256" key="3">
    <source>
        <dbReference type="PROSITE-ProRule" id="PRU00339"/>
    </source>
</evidence>
<reference evidence="4 5" key="1">
    <citation type="journal article" date="2010" name="Stand. Genomic Sci.">
        <title>Complete genome sequence of Spirochaeta smaragdinae type strain (SEBR 4228).</title>
        <authorList>
            <person name="Mavromatis K."/>
            <person name="Yasawong M."/>
            <person name="Chertkov O."/>
            <person name="Lapidus A."/>
            <person name="Lucas S."/>
            <person name="Nolan M."/>
            <person name="Del Rio T.G."/>
            <person name="Tice H."/>
            <person name="Cheng J.F."/>
            <person name="Pitluck S."/>
            <person name="Liolios K."/>
            <person name="Ivanova N."/>
            <person name="Tapia R."/>
            <person name="Han C."/>
            <person name="Bruce D."/>
            <person name="Goodwin L."/>
            <person name="Pati A."/>
            <person name="Chen A."/>
            <person name="Palaniappan K."/>
            <person name="Land M."/>
            <person name="Hauser L."/>
            <person name="Chang Y.J."/>
            <person name="Jeffries C.D."/>
            <person name="Detter J.C."/>
            <person name="Rohde M."/>
            <person name="Brambilla E."/>
            <person name="Spring S."/>
            <person name="Goker M."/>
            <person name="Sikorski J."/>
            <person name="Woyke T."/>
            <person name="Bristow J."/>
            <person name="Eisen J.A."/>
            <person name="Markowitz V."/>
            <person name="Hugenholtz P."/>
            <person name="Klenk H.P."/>
            <person name="Kyrpides N.C."/>
        </authorList>
    </citation>
    <scope>NUCLEOTIDE SEQUENCE [LARGE SCALE GENOMIC DNA]</scope>
    <source>
        <strain evidence="5">DSM 11293 / JCM 15392 / SEBR 4228</strain>
    </source>
</reference>
<gene>
    <name evidence="4" type="ordered locus">Spirs_2416</name>
</gene>
<dbReference type="PROSITE" id="PS50005">
    <property type="entry name" value="TPR"/>
    <property type="match status" value="4"/>
</dbReference>
<dbReference type="HOGENOM" id="CLU_422062_0_0_12"/>
<dbReference type="InterPro" id="IPR019734">
    <property type="entry name" value="TPR_rpt"/>
</dbReference>
<evidence type="ECO:0000256" key="1">
    <source>
        <dbReference type="ARBA" id="ARBA00022737"/>
    </source>
</evidence>
<dbReference type="SUPFAM" id="SSF48452">
    <property type="entry name" value="TPR-like"/>
    <property type="match status" value="2"/>
</dbReference>
<dbReference type="PANTHER" id="PTHR45586">
    <property type="entry name" value="TPR REPEAT-CONTAINING PROTEIN PA4667"/>
    <property type="match status" value="1"/>
</dbReference>
<protein>
    <submittedName>
        <fullName evidence="4">Tetratricopeptide TPR_2 repeat protein</fullName>
    </submittedName>
</protein>
<dbReference type="KEGG" id="ssm:Spirs_2416"/>
<feature type="repeat" description="TPR" evidence="3">
    <location>
        <begin position="421"/>
        <end position="454"/>
    </location>
</feature>
<sequence>MPEGAVFVKTTDALSVAKDEENVYSHYIMDDREAKTRLHQAIEAGKKRDYRGCISLLLPVVATRNDVADAALYLGRAWHALGEYTPAIAYLRDFHRAKPESVAGMFFLGRAYYCGGFPKEALFQLKRAWKAAPQSAQIGTYLAFAYLKAGRHDIALPLLSNLVEQRPENTKIYQAYLNTLYVQAIRLFHRGDVKQSMEMFSFLQERGVESVLLYLYLGMGAREEGRLHDALWAYEKALELSPDDEMIRYRRAVLLFQTGRKSEALKELSQLKHFGDDKGELDPLQADYRTAVRYYETGNFRKASYHALRLLKAGSDDIEIRLLIGESLRHLGDFQRAENHFRRALDLDRTRIEARYGIAMVLWQQQRFEEMLHVLRQIDRSDPDNEIARYYTPLVFWKLERDPSRGITLALKALEDNKEDPFLMTALGDFHLRSGNSKDAETWYMKALGINPEMKEALLGVIPLHEQQEEDVKIAQKLTGEYRSLIKLLGNDRIYMRKLMLLLYRLSDFSACAEQAKALLALIPEDLQALRVLGISLRKQERYLEAALVYRRLLRKAPFHERFLTSHVWCLEKANQGNQAADFLENALSAMPDPPYSLLLILGKIYYHLDNYDEAANTFRKAMQLSPESWQAYQNLASTLRKLGQEELATRYFSKADEKRKKSTSHF</sequence>
<dbReference type="AlphaFoldDB" id="E1R399"/>
<dbReference type="EMBL" id="CP002116">
    <property type="protein sequence ID" value="ADK81530.1"/>
    <property type="molecule type" value="Genomic_DNA"/>
</dbReference>
<feature type="repeat" description="TPR" evidence="3">
    <location>
        <begin position="596"/>
        <end position="629"/>
    </location>
</feature>
<name>E1R399_SEDSS</name>
<dbReference type="InterPro" id="IPR051012">
    <property type="entry name" value="CellSynth/LPSAsmb/PSIAsmb"/>
</dbReference>
<dbReference type="InterPro" id="IPR013105">
    <property type="entry name" value="TPR_2"/>
</dbReference>
<feature type="repeat" description="TPR" evidence="3">
    <location>
        <begin position="211"/>
        <end position="244"/>
    </location>
</feature>
<dbReference type="Gene3D" id="1.25.40.10">
    <property type="entry name" value="Tetratricopeptide repeat domain"/>
    <property type="match status" value="5"/>
</dbReference>
<keyword evidence="5" id="KW-1185">Reference proteome</keyword>
<dbReference type="Pfam" id="PF07719">
    <property type="entry name" value="TPR_2"/>
    <property type="match status" value="1"/>
</dbReference>
<keyword evidence="2 3" id="KW-0802">TPR repeat</keyword>
<evidence type="ECO:0000256" key="2">
    <source>
        <dbReference type="ARBA" id="ARBA00022803"/>
    </source>
</evidence>
<dbReference type="Proteomes" id="UP000002318">
    <property type="component" value="Chromosome"/>
</dbReference>
<dbReference type="InterPro" id="IPR011990">
    <property type="entry name" value="TPR-like_helical_dom_sf"/>
</dbReference>
<dbReference type="PROSITE" id="PS50293">
    <property type="entry name" value="TPR_REGION"/>
    <property type="match status" value="1"/>
</dbReference>
<evidence type="ECO:0000313" key="5">
    <source>
        <dbReference type="Proteomes" id="UP000002318"/>
    </source>
</evidence>
<feature type="repeat" description="TPR" evidence="3">
    <location>
        <begin position="318"/>
        <end position="351"/>
    </location>
</feature>